<dbReference type="InterPro" id="IPR051043">
    <property type="entry name" value="Sulfatase_Mod_Factor_Kinase"/>
</dbReference>
<evidence type="ECO:0000259" key="1">
    <source>
        <dbReference type="Pfam" id="PF03781"/>
    </source>
</evidence>
<dbReference type="SUPFAM" id="SSF56436">
    <property type="entry name" value="C-type lectin-like"/>
    <property type="match status" value="1"/>
</dbReference>
<dbReference type="Pfam" id="PF03781">
    <property type="entry name" value="FGE-sulfatase"/>
    <property type="match status" value="1"/>
</dbReference>
<evidence type="ECO:0000313" key="3">
    <source>
        <dbReference type="Proteomes" id="UP001525890"/>
    </source>
</evidence>
<comment type="caution">
    <text evidence="2">The sequence shown here is derived from an EMBL/GenBank/DDBJ whole genome shotgun (WGS) entry which is preliminary data.</text>
</comment>
<dbReference type="PANTHER" id="PTHR23150">
    <property type="entry name" value="SULFATASE MODIFYING FACTOR 1, 2"/>
    <property type="match status" value="1"/>
</dbReference>
<gene>
    <name evidence="2" type="ORF">NG799_03325</name>
</gene>
<dbReference type="Proteomes" id="UP001525890">
    <property type="component" value="Unassembled WGS sequence"/>
</dbReference>
<dbReference type="InterPro" id="IPR016187">
    <property type="entry name" value="CTDL_fold"/>
</dbReference>
<feature type="domain" description="Sulfatase-modifying factor enzyme-like" evidence="1">
    <location>
        <begin position="2"/>
        <end position="228"/>
    </location>
</feature>
<sequence>MGAPETAPESFDSQRPQHRVRLEPFFMGCYPVTQAQWRVVANYPQVERDLDPNPSRFTGENRPVENVSWDYATEFCKRLSAKTGREYCLPSEAEWEYACRSGMETPFHFGETITTELANYNGNYPFNDNEGSQGEYRKTTTEVGSFPANEWGLHDMHGNVWEWCEDDWHDNYEGAPNDGTAWIEENRTGTGRVFRGGSYFSNPGHCSSAFRDNGTRITLINDMGFRVVCHLPFP</sequence>
<keyword evidence="3" id="KW-1185">Reference proteome</keyword>
<dbReference type="EMBL" id="JAMXFF010000003">
    <property type="protein sequence ID" value="MCT7965364.1"/>
    <property type="molecule type" value="Genomic_DNA"/>
</dbReference>
<name>A0ABT2MKT9_9CYAN</name>
<proteinExistence type="predicted"/>
<organism evidence="2 3">
    <name type="scientific">Laspinema palackyanum D2a</name>
    <dbReference type="NCBI Taxonomy" id="2953684"/>
    <lineage>
        <taxon>Bacteria</taxon>
        <taxon>Bacillati</taxon>
        <taxon>Cyanobacteriota</taxon>
        <taxon>Cyanophyceae</taxon>
        <taxon>Oscillatoriophycideae</taxon>
        <taxon>Oscillatoriales</taxon>
        <taxon>Laspinemataceae</taxon>
        <taxon>Laspinema</taxon>
        <taxon>Laspinema palackyanum</taxon>
    </lineage>
</organism>
<evidence type="ECO:0000313" key="2">
    <source>
        <dbReference type="EMBL" id="MCT7965364.1"/>
    </source>
</evidence>
<protein>
    <submittedName>
        <fullName evidence="2">Formylglycine-generating enzyme family protein</fullName>
    </submittedName>
</protein>
<dbReference type="Gene3D" id="3.90.1580.10">
    <property type="entry name" value="paralog of FGE (formylglycine-generating enzyme)"/>
    <property type="match status" value="1"/>
</dbReference>
<reference evidence="2 3" key="1">
    <citation type="journal article" date="2022" name="Front. Microbiol.">
        <title>High genomic differentiation and limited gene flow indicate recent cryptic speciation within the genus Laspinema (cyanobacteria).</title>
        <authorList>
            <person name="Stanojkovic A."/>
            <person name="Skoupy S."/>
            <person name="Skaloud P."/>
            <person name="Dvorak P."/>
        </authorList>
    </citation>
    <scope>NUCLEOTIDE SEQUENCE [LARGE SCALE GENOMIC DNA]</scope>
    <source>
        <strain evidence="2 3">D2a</strain>
    </source>
</reference>
<dbReference type="InterPro" id="IPR005532">
    <property type="entry name" value="SUMF_dom"/>
</dbReference>
<dbReference type="InterPro" id="IPR042095">
    <property type="entry name" value="SUMF_sf"/>
</dbReference>
<accession>A0ABT2MKT9</accession>
<dbReference type="PANTHER" id="PTHR23150:SF19">
    <property type="entry name" value="FORMYLGLYCINE-GENERATING ENZYME"/>
    <property type="match status" value="1"/>
</dbReference>